<dbReference type="AlphaFoldDB" id="A0A3S5FD54"/>
<gene>
    <name evidence="1" type="ORF">PXEA_LOCUS10163</name>
</gene>
<comment type="caution">
    <text evidence="1">The sequence shown here is derived from an EMBL/GenBank/DDBJ whole genome shotgun (WGS) entry which is preliminary data.</text>
</comment>
<name>A0A3S5FD54_9PLAT</name>
<dbReference type="OrthoDB" id="301415at2759"/>
<accession>A0A3S5FD54</accession>
<dbReference type="EMBL" id="CAAALY010029627">
    <property type="protein sequence ID" value="VEL16723.1"/>
    <property type="molecule type" value="Genomic_DNA"/>
</dbReference>
<keyword evidence="2" id="KW-1185">Reference proteome</keyword>
<reference evidence="1" key="1">
    <citation type="submission" date="2018-11" db="EMBL/GenBank/DDBJ databases">
        <authorList>
            <consortium name="Pathogen Informatics"/>
        </authorList>
    </citation>
    <scope>NUCLEOTIDE SEQUENCE</scope>
</reference>
<organism evidence="1 2">
    <name type="scientific">Protopolystoma xenopodis</name>
    <dbReference type="NCBI Taxonomy" id="117903"/>
    <lineage>
        <taxon>Eukaryota</taxon>
        <taxon>Metazoa</taxon>
        <taxon>Spiralia</taxon>
        <taxon>Lophotrochozoa</taxon>
        <taxon>Platyhelminthes</taxon>
        <taxon>Monogenea</taxon>
        <taxon>Polyopisthocotylea</taxon>
        <taxon>Polystomatidea</taxon>
        <taxon>Polystomatidae</taxon>
        <taxon>Protopolystoma</taxon>
    </lineage>
</organism>
<proteinExistence type="predicted"/>
<evidence type="ECO:0000313" key="2">
    <source>
        <dbReference type="Proteomes" id="UP000784294"/>
    </source>
</evidence>
<dbReference type="Proteomes" id="UP000784294">
    <property type="component" value="Unassembled WGS sequence"/>
</dbReference>
<sequence>MSRDRTLSGDSGFSCHCAGLSFSGGSGITDFNSVLPPCSSPVSCLRASGCFPASRLVPGAQLARVTIGDSHIGRSDERSTAFRNRTVEEPDVAVSLFDLSQGIMAAAVRPAESESSGASVAATSSPCLVGQLNSMLLTNSTFSAYSSPLAAAGLCNSPIAADGSGDQENRCSTTIATAPTSYSSFCHICNQHFANTPDFHSCTILPLLSPASAVQQLQQSSTATTANQPLYCGVRHQRTISESSDADGDLEMWLTGAPGGLVASGAGVGPSGQLGFTLHQLMHESHKPSCADHPTNLDQEIGQSILGQIHHELARLHEAGRFLNDRRNGWSRAGLGQDVPLFGDKVLPPAGPASATGASVCIPPEAHETSILAEIPEYDRDEEAKLLAQNDHGIDWQAVVFHEKHAAQLGCLEAMIIMAHYYLGLPTQLFCDCPIKVSMYALL</sequence>
<protein>
    <submittedName>
        <fullName evidence="1">Uncharacterized protein</fullName>
    </submittedName>
</protein>
<evidence type="ECO:0000313" key="1">
    <source>
        <dbReference type="EMBL" id="VEL16723.1"/>
    </source>
</evidence>